<evidence type="ECO:0000256" key="1">
    <source>
        <dbReference type="SAM" id="Phobius"/>
    </source>
</evidence>
<dbReference type="InterPro" id="IPR047928">
    <property type="entry name" value="Perm_prefix_1"/>
</dbReference>
<keyword evidence="1" id="KW-1133">Transmembrane helix</keyword>
<keyword evidence="1" id="KW-0812">Transmembrane</keyword>
<proteinExistence type="predicted"/>
<protein>
    <submittedName>
        <fullName evidence="2">Uncharacterized protein</fullName>
    </submittedName>
</protein>
<feature type="transmembrane region" description="Helical" evidence="1">
    <location>
        <begin position="80"/>
        <end position="100"/>
    </location>
</feature>
<evidence type="ECO:0000313" key="3">
    <source>
        <dbReference type="Proteomes" id="UP000642571"/>
    </source>
</evidence>
<dbReference type="Proteomes" id="UP000642571">
    <property type="component" value="Unassembled WGS sequence"/>
</dbReference>
<keyword evidence="1" id="KW-0472">Membrane</keyword>
<dbReference type="RefSeq" id="WP_188653721.1">
    <property type="nucleotide sequence ID" value="NZ_BMIN01000008.1"/>
</dbReference>
<accession>A0ABQ1Q541</accession>
<reference evidence="3" key="1">
    <citation type="journal article" date="2019" name="Int. J. Syst. Evol. Microbiol.">
        <title>The Global Catalogue of Microorganisms (GCM) 10K type strain sequencing project: providing services to taxonomists for standard genome sequencing and annotation.</title>
        <authorList>
            <consortium name="The Broad Institute Genomics Platform"/>
            <consortium name="The Broad Institute Genome Sequencing Center for Infectious Disease"/>
            <person name="Wu L."/>
            <person name="Ma J."/>
        </authorList>
    </citation>
    <scope>NUCLEOTIDE SEQUENCE [LARGE SCALE GENOMIC DNA]</scope>
    <source>
        <strain evidence="3">CGMCC 1.15353</strain>
    </source>
</reference>
<name>A0ABQ1Q541_9BACI</name>
<evidence type="ECO:0000313" key="2">
    <source>
        <dbReference type="EMBL" id="GGD14125.1"/>
    </source>
</evidence>
<gene>
    <name evidence="2" type="ORF">GCM10011389_22240</name>
</gene>
<organism evidence="2 3">
    <name type="scientific">Pontibacillus salipaludis</name>
    <dbReference type="NCBI Taxonomy" id="1697394"/>
    <lineage>
        <taxon>Bacteria</taxon>
        <taxon>Bacillati</taxon>
        <taxon>Bacillota</taxon>
        <taxon>Bacilli</taxon>
        <taxon>Bacillales</taxon>
        <taxon>Bacillaceae</taxon>
        <taxon>Pontibacillus</taxon>
    </lineage>
</organism>
<feature type="transmembrane region" description="Helical" evidence="1">
    <location>
        <begin position="205"/>
        <end position="226"/>
    </location>
</feature>
<comment type="caution">
    <text evidence="2">The sequence shown here is derived from an EMBL/GenBank/DDBJ whole genome shotgun (WGS) entry which is preliminary data.</text>
</comment>
<sequence length="232" mass="25895">MKQVDEFVDSIYANVDGNEAKELKEEMRAHLVETVAELKANGKTEQEAIDIAINRFGDQNQIKKGLFQLFKVQSKVIKNLFRMSGIALALGLVLLVSILWKEYEVKTVDQTVSSVIMTIEDSSLSEQKTKQITSLVEGKDAIEYFVVYKNPNASALQEEGEREIAIEYGDTSVKHSEGYGAVVKGDHQDKYRTVAVYESSNKTGLYSISIGSFIVFVVLSLFALILRAKPSR</sequence>
<keyword evidence="3" id="KW-1185">Reference proteome</keyword>
<dbReference type="EMBL" id="BMIN01000008">
    <property type="protein sequence ID" value="GGD14125.1"/>
    <property type="molecule type" value="Genomic_DNA"/>
</dbReference>
<dbReference type="NCBIfam" id="NF038403">
    <property type="entry name" value="perm_prefix_1"/>
    <property type="match status" value="1"/>
</dbReference>